<sequence length="80" mass="8782">MRKAAGNPCVPVQGSQRSNKLPVRELPMSGVCVCGRGSGSSVSCPRRKLRKKKRIRKKEQRNVGVLLHAASIVPWCLSRS</sequence>
<keyword evidence="3" id="KW-1185">Reference proteome</keyword>
<comment type="caution">
    <text evidence="2">The sequence shown here is derived from an EMBL/GenBank/DDBJ whole genome shotgun (WGS) entry which is preliminary data.</text>
</comment>
<accession>A0AAN6Q3T6</accession>
<reference evidence="2" key="1">
    <citation type="journal article" date="2023" name="Mol. Phylogenet. Evol.">
        <title>Genome-scale phylogeny and comparative genomics of the fungal order Sordariales.</title>
        <authorList>
            <person name="Hensen N."/>
            <person name="Bonometti L."/>
            <person name="Westerberg I."/>
            <person name="Brannstrom I.O."/>
            <person name="Guillou S."/>
            <person name="Cros-Aarteil S."/>
            <person name="Calhoun S."/>
            <person name="Haridas S."/>
            <person name="Kuo A."/>
            <person name="Mondo S."/>
            <person name="Pangilinan J."/>
            <person name="Riley R."/>
            <person name="LaButti K."/>
            <person name="Andreopoulos B."/>
            <person name="Lipzen A."/>
            <person name="Chen C."/>
            <person name="Yan M."/>
            <person name="Daum C."/>
            <person name="Ng V."/>
            <person name="Clum A."/>
            <person name="Steindorff A."/>
            <person name="Ohm R.A."/>
            <person name="Martin F."/>
            <person name="Silar P."/>
            <person name="Natvig D.O."/>
            <person name="Lalanne C."/>
            <person name="Gautier V."/>
            <person name="Ament-Velasquez S.L."/>
            <person name="Kruys A."/>
            <person name="Hutchinson M.I."/>
            <person name="Powell A.J."/>
            <person name="Barry K."/>
            <person name="Miller A.N."/>
            <person name="Grigoriev I.V."/>
            <person name="Debuchy R."/>
            <person name="Gladieux P."/>
            <person name="Hiltunen Thoren M."/>
            <person name="Johannesson H."/>
        </authorList>
    </citation>
    <scope>NUCLEOTIDE SEQUENCE</scope>
    <source>
        <strain evidence="2">CBS 757.83</strain>
    </source>
</reference>
<dbReference type="Proteomes" id="UP001305647">
    <property type="component" value="Unassembled WGS sequence"/>
</dbReference>
<proteinExistence type="predicted"/>
<dbReference type="AlphaFoldDB" id="A0AAN6Q3T6"/>
<feature type="region of interest" description="Disordered" evidence="1">
    <location>
        <begin position="37"/>
        <end position="56"/>
    </location>
</feature>
<reference evidence="2" key="2">
    <citation type="submission" date="2023-05" db="EMBL/GenBank/DDBJ databases">
        <authorList>
            <consortium name="Lawrence Berkeley National Laboratory"/>
            <person name="Steindorff A."/>
            <person name="Hensen N."/>
            <person name="Bonometti L."/>
            <person name="Westerberg I."/>
            <person name="Brannstrom I.O."/>
            <person name="Guillou S."/>
            <person name="Cros-Aarteil S."/>
            <person name="Calhoun S."/>
            <person name="Haridas S."/>
            <person name="Kuo A."/>
            <person name="Mondo S."/>
            <person name="Pangilinan J."/>
            <person name="Riley R."/>
            <person name="Labutti K."/>
            <person name="Andreopoulos B."/>
            <person name="Lipzen A."/>
            <person name="Chen C."/>
            <person name="Yanf M."/>
            <person name="Daum C."/>
            <person name="Ng V."/>
            <person name="Clum A."/>
            <person name="Ohm R."/>
            <person name="Martin F."/>
            <person name="Silar P."/>
            <person name="Natvig D."/>
            <person name="Lalanne C."/>
            <person name="Gautier V."/>
            <person name="Ament-Velasquez S.L."/>
            <person name="Kruys A."/>
            <person name="Hutchinson M.I."/>
            <person name="Powell A.J."/>
            <person name="Barry K."/>
            <person name="Miller A.N."/>
            <person name="Grigoriev I.V."/>
            <person name="Debuchy R."/>
            <person name="Gladieux P."/>
            <person name="Thoren M.H."/>
            <person name="Johannesson H."/>
        </authorList>
    </citation>
    <scope>NUCLEOTIDE SEQUENCE</scope>
    <source>
        <strain evidence="2">CBS 757.83</strain>
    </source>
</reference>
<dbReference type="EMBL" id="MU863629">
    <property type="protein sequence ID" value="KAK4103082.1"/>
    <property type="molecule type" value="Genomic_DNA"/>
</dbReference>
<feature type="compositionally biased region" description="Basic residues" evidence="1">
    <location>
        <begin position="45"/>
        <end position="56"/>
    </location>
</feature>
<name>A0AAN6Q3T6_9PEZI</name>
<organism evidence="2 3">
    <name type="scientific">Parathielavia hyrcaniae</name>
    <dbReference type="NCBI Taxonomy" id="113614"/>
    <lineage>
        <taxon>Eukaryota</taxon>
        <taxon>Fungi</taxon>
        <taxon>Dikarya</taxon>
        <taxon>Ascomycota</taxon>
        <taxon>Pezizomycotina</taxon>
        <taxon>Sordariomycetes</taxon>
        <taxon>Sordariomycetidae</taxon>
        <taxon>Sordariales</taxon>
        <taxon>Chaetomiaceae</taxon>
        <taxon>Parathielavia</taxon>
    </lineage>
</organism>
<evidence type="ECO:0000313" key="3">
    <source>
        <dbReference type="Proteomes" id="UP001305647"/>
    </source>
</evidence>
<evidence type="ECO:0000313" key="2">
    <source>
        <dbReference type="EMBL" id="KAK4103082.1"/>
    </source>
</evidence>
<protein>
    <submittedName>
        <fullName evidence="2">Uncharacterized protein</fullName>
    </submittedName>
</protein>
<gene>
    <name evidence="2" type="ORF">N658DRAFT_300413</name>
</gene>
<evidence type="ECO:0000256" key="1">
    <source>
        <dbReference type="SAM" id="MobiDB-lite"/>
    </source>
</evidence>